<feature type="region of interest" description="Disordered" evidence="1">
    <location>
        <begin position="1"/>
        <end position="22"/>
    </location>
</feature>
<evidence type="ECO:0000256" key="1">
    <source>
        <dbReference type="SAM" id="MobiDB-lite"/>
    </source>
</evidence>
<sequence length="49" mass="5605">MSSASQFQAHRGHDLPHFSVQSPETCHIQERFRDSNGCSKEHDPLKHCT</sequence>
<gene>
    <name evidence="2" type="ORF">C1H46_039526</name>
</gene>
<name>A0A540KL56_MALBA</name>
<accession>A0A540KL56</accession>
<comment type="caution">
    <text evidence="2">The sequence shown here is derived from an EMBL/GenBank/DDBJ whole genome shotgun (WGS) entry which is preliminary data.</text>
</comment>
<organism evidence="2 3">
    <name type="scientific">Malus baccata</name>
    <name type="common">Siberian crab apple</name>
    <name type="synonym">Pyrus baccata</name>
    <dbReference type="NCBI Taxonomy" id="106549"/>
    <lineage>
        <taxon>Eukaryota</taxon>
        <taxon>Viridiplantae</taxon>
        <taxon>Streptophyta</taxon>
        <taxon>Embryophyta</taxon>
        <taxon>Tracheophyta</taxon>
        <taxon>Spermatophyta</taxon>
        <taxon>Magnoliopsida</taxon>
        <taxon>eudicotyledons</taxon>
        <taxon>Gunneridae</taxon>
        <taxon>Pentapetalae</taxon>
        <taxon>rosids</taxon>
        <taxon>fabids</taxon>
        <taxon>Rosales</taxon>
        <taxon>Rosaceae</taxon>
        <taxon>Amygdaloideae</taxon>
        <taxon>Maleae</taxon>
        <taxon>Malus</taxon>
    </lineage>
</organism>
<evidence type="ECO:0000313" key="2">
    <source>
        <dbReference type="EMBL" id="TQD74930.1"/>
    </source>
</evidence>
<proteinExistence type="predicted"/>
<protein>
    <submittedName>
        <fullName evidence="2">Uncharacterized protein</fullName>
    </submittedName>
</protein>
<keyword evidence="3" id="KW-1185">Reference proteome</keyword>
<evidence type="ECO:0000313" key="3">
    <source>
        <dbReference type="Proteomes" id="UP000315295"/>
    </source>
</evidence>
<reference evidence="2 3" key="1">
    <citation type="journal article" date="2019" name="G3 (Bethesda)">
        <title>Sequencing of a Wild Apple (Malus baccata) Genome Unravels the Differences Between Cultivated and Wild Apple Species Regarding Disease Resistance and Cold Tolerance.</title>
        <authorList>
            <person name="Chen X."/>
        </authorList>
    </citation>
    <scope>NUCLEOTIDE SEQUENCE [LARGE SCALE GENOMIC DNA]</scope>
    <source>
        <strain evidence="3">cv. Shandingzi</strain>
        <tissue evidence="2">Leaves</tissue>
    </source>
</reference>
<dbReference type="AlphaFoldDB" id="A0A540KL56"/>
<dbReference type="Proteomes" id="UP000315295">
    <property type="component" value="Unassembled WGS sequence"/>
</dbReference>
<dbReference type="EMBL" id="VIEB01001142">
    <property type="protein sequence ID" value="TQD74930.1"/>
    <property type="molecule type" value="Genomic_DNA"/>
</dbReference>